<evidence type="ECO:0000256" key="1">
    <source>
        <dbReference type="SAM" id="MobiDB-lite"/>
    </source>
</evidence>
<evidence type="ECO:0000313" key="3">
    <source>
        <dbReference type="Proteomes" id="UP000235672"/>
    </source>
</evidence>
<dbReference type="EMBL" id="KZ613495">
    <property type="protein sequence ID" value="PMD18319.1"/>
    <property type="molecule type" value="Genomic_DNA"/>
</dbReference>
<gene>
    <name evidence="2" type="ORF">NA56DRAFT_706926</name>
</gene>
<sequence length="371" mass="41796">MGVTSPTTSTEAHFRMPQYVFSNMPGLLNSLRSPSSPNLFQKFLNARNSPPPARPQLACRETDFLIDCIASTRIQILELERYVESLQDETLSVCRIIQHKQPDFTPPIAIRLPEIFQGAVVLSPAEASPKTRPRKWSSIPLLHTHSPPSNNKPEIPATLSKYATDVPEAERELPSPTCNSFEDMVLVADSGSDLQIQLDLLALKKAQLEVEVMKLEVNLLFWGGLHKQVRPVDRQEEKEEARGKSHFYTWRPSTPSLLGQWSFDADSIPSEYTESRGSDTSRRLTIPRKRVHIREMIAKVKAAALFLFRPGAKRDHSWPEYDDLFLPESSDIRARATSSSTKRDTSEDPEQGYTRGRSDIDKSADIECAIG</sequence>
<reference evidence="2 3" key="1">
    <citation type="submission" date="2016-05" db="EMBL/GenBank/DDBJ databases">
        <title>A degradative enzymes factory behind the ericoid mycorrhizal symbiosis.</title>
        <authorList>
            <consortium name="DOE Joint Genome Institute"/>
            <person name="Martino E."/>
            <person name="Morin E."/>
            <person name="Grelet G."/>
            <person name="Kuo A."/>
            <person name="Kohler A."/>
            <person name="Daghino S."/>
            <person name="Barry K."/>
            <person name="Choi C."/>
            <person name="Cichocki N."/>
            <person name="Clum A."/>
            <person name="Copeland A."/>
            <person name="Hainaut M."/>
            <person name="Haridas S."/>
            <person name="Labutti K."/>
            <person name="Lindquist E."/>
            <person name="Lipzen A."/>
            <person name="Khouja H.-R."/>
            <person name="Murat C."/>
            <person name="Ohm R."/>
            <person name="Olson A."/>
            <person name="Spatafora J."/>
            <person name="Veneault-Fourrey C."/>
            <person name="Henrissat B."/>
            <person name="Grigoriev I."/>
            <person name="Martin F."/>
            <person name="Perotto S."/>
        </authorList>
    </citation>
    <scope>NUCLEOTIDE SEQUENCE [LARGE SCALE GENOMIC DNA]</scope>
    <source>
        <strain evidence="2 3">UAMH 7357</strain>
    </source>
</reference>
<name>A0A2J6PWD9_9HELO</name>
<evidence type="ECO:0000313" key="2">
    <source>
        <dbReference type="EMBL" id="PMD18319.1"/>
    </source>
</evidence>
<protein>
    <submittedName>
        <fullName evidence="2">Uncharacterized protein</fullName>
    </submittedName>
</protein>
<accession>A0A2J6PWD9</accession>
<organism evidence="2 3">
    <name type="scientific">Hyaloscypha hepaticicola</name>
    <dbReference type="NCBI Taxonomy" id="2082293"/>
    <lineage>
        <taxon>Eukaryota</taxon>
        <taxon>Fungi</taxon>
        <taxon>Dikarya</taxon>
        <taxon>Ascomycota</taxon>
        <taxon>Pezizomycotina</taxon>
        <taxon>Leotiomycetes</taxon>
        <taxon>Helotiales</taxon>
        <taxon>Hyaloscyphaceae</taxon>
        <taxon>Hyaloscypha</taxon>
    </lineage>
</organism>
<dbReference type="AlphaFoldDB" id="A0A2J6PWD9"/>
<keyword evidence="3" id="KW-1185">Reference proteome</keyword>
<feature type="region of interest" description="Disordered" evidence="1">
    <location>
        <begin position="332"/>
        <end position="363"/>
    </location>
</feature>
<dbReference type="Proteomes" id="UP000235672">
    <property type="component" value="Unassembled WGS sequence"/>
</dbReference>
<dbReference type="OrthoDB" id="3555193at2759"/>
<proteinExistence type="predicted"/>
<feature type="region of interest" description="Disordered" evidence="1">
    <location>
        <begin position="127"/>
        <end position="155"/>
    </location>
</feature>